<reference evidence="1 2" key="1">
    <citation type="submission" date="2024-01" db="EMBL/GenBank/DDBJ databases">
        <authorList>
            <person name="Allen C."/>
            <person name="Tagirdzhanova G."/>
        </authorList>
    </citation>
    <scope>NUCLEOTIDE SEQUENCE [LARGE SCALE GENOMIC DNA]</scope>
</reference>
<comment type="caution">
    <text evidence="1">The sequence shown here is derived from an EMBL/GenBank/DDBJ whole genome shotgun (WGS) entry which is preliminary data.</text>
</comment>
<evidence type="ECO:0000313" key="2">
    <source>
        <dbReference type="Proteomes" id="UP001642406"/>
    </source>
</evidence>
<dbReference type="Proteomes" id="UP001642406">
    <property type="component" value="Unassembled WGS sequence"/>
</dbReference>
<proteinExistence type="predicted"/>
<keyword evidence="2" id="KW-1185">Reference proteome</keyword>
<accession>A0ABP0C0Y5</accession>
<name>A0ABP0C0Y5_9PEZI</name>
<sequence length="196" mass="21614">MLSTKAATTADETPTHSGSGAALSTTILFHMTYISLHVDMDLVHQFVAAKLRSSPAQDAHEKLKRIQRWTSKTNSRAVMLHATALLDVVKQLVVFAPYKTRTSSSEDTTETRRTAEAPHISICIYSASVILWVASIIVQVQAQPDHPGDKAHLEGGIHLLSRLQSRMARKLCHTLVRLHSSPKKDPVPRVINANVQ</sequence>
<gene>
    <name evidence="1" type="ORF">SBRCBS47491_005900</name>
</gene>
<organism evidence="1 2">
    <name type="scientific">Sporothrix bragantina</name>
    <dbReference type="NCBI Taxonomy" id="671064"/>
    <lineage>
        <taxon>Eukaryota</taxon>
        <taxon>Fungi</taxon>
        <taxon>Dikarya</taxon>
        <taxon>Ascomycota</taxon>
        <taxon>Pezizomycotina</taxon>
        <taxon>Sordariomycetes</taxon>
        <taxon>Sordariomycetidae</taxon>
        <taxon>Ophiostomatales</taxon>
        <taxon>Ophiostomataceae</taxon>
        <taxon>Sporothrix</taxon>
    </lineage>
</organism>
<protein>
    <submittedName>
        <fullName evidence="1">Uncharacterized protein</fullName>
    </submittedName>
</protein>
<dbReference type="EMBL" id="CAWUHC010000053">
    <property type="protein sequence ID" value="CAK7225468.1"/>
    <property type="molecule type" value="Genomic_DNA"/>
</dbReference>
<evidence type="ECO:0000313" key="1">
    <source>
        <dbReference type="EMBL" id="CAK7225468.1"/>
    </source>
</evidence>